<accession>A0A6C0EVG4</accession>
<sequence>MFAVITHLYAMISPNCELQFLNNSNELFQISQFMNITHISLPLYLSDTEPSYVLSRLSDESNSIWQKYIS</sequence>
<protein>
    <submittedName>
        <fullName evidence="1">Uncharacterized protein</fullName>
    </submittedName>
</protein>
<dbReference type="EMBL" id="MN738956">
    <property type="protein sequence ID" value="QHT32998.1"/>
    <property type="molecule type" value="Genomic_DNA"/>
</dbReference>
<proteinExistence type="predicted"/>
<dbReference type="AlphaFoldDB" id="A0A6C0EVG4"/>
<name>A0A6C0EVG4_9ZZZZ</name>
<evidence type="ECO:0000313" key="1">
    <source>
        <dbReference type="EMBL" id="QHT32998.1"/>
    </source>
</evidence>
<organism evidence="1">
    <name type="scientific">viral metagenome</name>
    <dbReference type="NCBI Taxonomy" id="1070528"/>
    <lineage>
        <taxon>unclassified sequences</taxon>
        <taxon>metagenomes</taxon>
        <taxon>organismal metagenomes</taxon>
    </lineage>
</organism>
<reference evidence="1" key="1">
    <citation type="journal article" date="2020" name="Nature">
        <title>Giant virus diversity and host interactions through global metagenomics.</title>
        <authorList>
            <person name="Schulz F."/>
            <person name="Roux S."/>
            <person name="Paez-Espino D."/>
            <person name="Jungbluth S."/>
            <person name="Walsh D.A."/>
            <person name="Denef V.J."/>
            <person name="McMahon K.D."/>
            <person name="Konstantinidis K.T."/>
            <person name="Eloe-Fadrosh E.A."/>
            <person name="Kyrpides N.C."/>
            <person name="Woyke T."/>
        </authorList>
    </citation>
    <scope>NUCLEOTIDE SEQUENCE</scope>
    <source>
        <strain evidence="1">GVMAG-M-3300009161-34</strain>
    </source>
</reference>